<evidence type="ECO:0000256" key="1">
    <source>
        <dbReference type="SAM" id="SignalP"/>
    </source>
</evidence>
<name>A0ABP9RBY1_9GAMM</name>
<evidence type="ECO:0000313" key="2">
    <source>
        <dbReference type="EMBL" id="GAA5174352.1"/>
    </source>
</evidence>
<evidence type="ECO:0000313" key="3">
    <source>
        <dbReference type="Proteomes" id="UP001500074"/>
    </source>
</evidence>
<keyword evidence="3" id="KW-1185">Reference proteome</keyword>
<protein>
    <submittedName>
        <fullName evidence="2">TAXI family TRAP transporter solute-binding subunit</fullName>
    </submittedName>
</protein>
<gene>
    <name evidence="2" type="ORF">GCM10023342_15090</name>
</gene>
<feature type="signal peptide" evidence="1">
    <location>
        <begin position="1"/>
        <end position="23"/>
    </location>
</feature>
<dbReference type="NCBIfam" id="TIGR02122">
    <property type="entry name" value="TRAP_TAXI"/>
    <property type="match status" value="1"/>
</dbReference>
<accession>A0ABP9RBY1</accession>
<keyword evidence="1" id="KW-0732">Signal</keyword>
<feature type="chain" id="PRO_5046107222" evidence="1">
    <location>
        <begin position="24"/>
        <end position="311"/>
    </location>
</feature>
<reference evidence="3" key="1">
    <citation type="journal article" date="2019" name="Int. J. Syst. Evol. Microbiol.">
        <title>The Global Catalogue of Microorganisms (GCM) 10K type strain sequencing project: providing services to taxonomists for standard genome sequencing and annotation.</title>
        <authorList>
            <consortium name="The Broad Institute Genomics Platform"/>
            <consortium name="The Broad Institute Genome Sequencing Center for Infectious Disease"/>
            <person name="Wu L."/>
            <person name="Ma J."/>
        </authorList>
    </citation>
    <scope>NUCLEOTIDE SEQUENCE [LARGE SCALE GENOMIC DNA]</scope>
    <source>
        <strain evidence="3">JCM 18472</strain>
    </source>
</reference>
<dbReference type="Proteomes" id="UP001500074">
    <property type="component" value="Unassembled WGS sequence"/>
</dbReference>
<comment type="caution">
    <text evidence="2">The sequence shown here is derived from an EMBL/GenBank/DDBJ whole genome shotgun (WGS) entry which is preliminary data.</text>
</comment>
<dbReference type="EMBL" id="BAABKI010000017">
    <property type="protein sequence ID" value="GAA5174352.1"/>
    <property type="molecule type" value="Genomic_DNA"/>
</dbReference>
<dbReference type="SUPFAM" id="SSF53850">
    <property type="entry name" value="Periplasmic binding protein-like II"/>
    <property type="match status" value="1"/>
</dbReference>
<dbReference type="PANTHER" id="PTHR42941">
    <property type="entry name" value="SLL1037 PROTEIN"/>
    <property type="match status" value="1"/>
</dbReference>
<proteinExistence type="predicted"/>
<sequence>MKFWKSIATLTTGLMLASGVASADERLSIGTGGTGGLFYVIGAGVADTLNKHMQDTTARAEVTGASIENVRRVAAGQMALGFSSSSTLYEAVHGEGPFDGEPQAIQSIAYLYPAVLQLATTADTEVKSIADLAGKRVSLGPPGSNSAVLAKRILEAYGVFDSIEPQFLSYTEGVGALMDEQVDATAVLAGAPTAALIDLSSQRDMRLLPIEKDQVQAMLDQYPYYQLYDIPAGTYEDQDEPITAINDPAILFTAEDVAEDTVYGVTKTLFSHLDELGAVHPQAKKISRETAENTPIDLHPGAQRYFQEAQQ</sequence>
<dbReference type="Gene3D" id="3.40.190.10">
    <property type="entry name" value="Periplasmic binding protein-like II"/>
    <property type="match status" value="2"/>
</dbReference>
<organism evidence="2 3">
    <name type="scientific">Modicisalibacter zincidurans</name>
    <dbReference type="NCBI Taxonomy" id="1178777"/>
    <lineage>
        <taxon>Bacteria</taxon>
        <taxon>Pseudomonadati</taxon>
        <taxon>Pseudomonadota</taxon>
        <taxon>Gammaproteobacteria</taxon>
        <taxon>Oceanospirillales</taxon>
        <taxon>Halomonadaceae</taxon>
        <taxon>Modicisalibacter</taxon>
    </lineage>
</organism>
<dbReference type="Pfam" id="PF16868">
    <property type="entry name" value="NMT1_3"/>
    <property type="match status" value="1"/>
</dbReference>
<dbReference type="CDD" id="cd13569">
    <property type="entry name" value="PBP2_TAXI_TRAP_like_1"/>
    <property type="match status" value="1"/>
</dbReference>
<dbReference type="InterPro" id="IPR011852">
    <property type="entry name" value="TRAP_TAXI"/>
</dbReference>
<dbReference type="RefSeq" id="WP_031384154.1">
    <property type="nucleotide sequence ID" value="NZ_BAABKI010000017.1"/>
</dbReference>
<dbReference type="PANTHER" id="PTHR42941:SF1">
    <property type="entry name" value="SLL1037 PROTEIN"/>
    <property type="match status" value="1"/>
</dbReference>